<feature type="domain" description="Endonuclease/exonuclease/phosphatase" evidence="2">
    <location>
        <begin position="27"/>
        <end position="327"/>
    </location>
</feature>
<dbReference type="Pfam" id="PF19580">
    <property type="entry name" value="Exo_endo_phos_3"/>
    <property type="match status" value="1"/>
</dbReference>
<accession>A0ABS5JYF2</accession>
<evidence type="ECO:0000256" key="1">
    <source>
        <dbReference type="SAM" id="SignalP"/>
    </source>
</evidence>
<dbReference type="SUPFAM" id="SSF56219">
    <property type="entry name" value="DNase I-like"/>
    <property type="match status" value="1"/>
</dbReference>
<dbReference type="InterPro" id="IPR005135">
    <property type="entry name" value="Endo/exonuclease/phosphatase"/>
</dbReference>
<evidence type="ECO:0000313" key="4">
    <source>
        <dbReference type="Proteomes" id="UP000708576"/>
    </source>
</evidence>
<dbReference type="EMBL" id="JAGUCO010000016">
    <property type="protein sequence ID" value="MBS2099915.1"/>
    <property type="molecule type" value="Genomic_DNA"/>
</dbReference>
<proteinExistence type="predicted"/>
<dbReference type="RefSeq" id="WP_212217155.1">
    <property type="nucleotide sequence ID" value="NZ_JAGUCO010000016.1"/>
</dbReference>
<sequence length="341" mass="38922">MIKITLIAAFLFSINIIAQNNTGSEFSVMFYNVENLFDCDNDSLTLDDEFTYEGDKHWSYGRYKHKLNQISKVILNVNKWNTPAIIGLCEIENKKVLSQLIYETGLNNIGYKYIHYNSPDKRGIDVALLYQKNQFTPLISYPIYLSDSTLHFYTRDALYVKGIANNNDTLHIIVNHWPSKRGGEKASEQKRLRVAKIIKSHTDSIKAVNIDSKIILIGDFNAELTSTSLQYLLEDNSFYSLLNPDEIKFQAIGGSHKYQGHWSLIDHILISSSLTRNSSVNLTHKIGHLNWLLEDDISYSGIKPKRTYSGPRYLKGASDHLPVILSIQYKKDGEQTLPINP</sequence>
<dbReference type="Proteomes" id="UP000708576">
    <property type="component" value="Unassembled WGS sequence"/>
</dbReference>
<keyword evidence="3" id="KW-0255">Endonuclease</keyword>
<dbReference type="Gene3D" id="3.60.10.10">
    <property type="entry name" value="Endonuclease/exonuclease/phosphatase"/>
    <property type="match status" value="1"/>
</dbReference>
<comment type="caution">
    <text evidence="3">The sequence shown here is derived from an EMBL/GenBank/DDBJ whole genome shotgun (WGS) entry which is preliminary data.</text>
</comment>
<feature type="signal peptide" evidence="1">
    <location>
        <begin position="1"/>
        <end position="18"/>
    </location>
</feature>
<dbReference type="GO" id="GO:0004519">
    <property type="term" value="F:endonuclease activity"/>
    <property type="evidence" value="ECO:0007669"/>
    <property type="project" value="UniProtKB-KW"/>
</dbReference>
<gene>
    <name evidence="3" type="ORF">KEM10_16625</name>
</gene>
<keyword evidence="1" id="KW-0732">Signal</keyword>
<evidence type="ECO:0000313" key="3">
    <source>
        <dbReference type="EMBL" id="MBS2099915.1"/>
    </source>
</evidence>
<dbReference type="PANTHER" id="PTHR42834:SF1">
    <property type="entry name" value="ENDONUCLEASE_EXONUCLEASE_PHOSPHATASE FAMILY PROTEIN (AFU_ORTHOLOGUE AFUA_3G09210)"/>
    <property type="match status" value="1"/>
</dbReference>
<evidence type="ECO:0000259" key="2">
    <source>
        <dbReference type="Pfam" id="PF19580"/>
    </source>
</evidence>
<dbReference type="PANTHER" id="PTHR42834">
    <property type="entry name" value="ENDONUCLEASE/EXONUCLEASE/PHOSPHATASE FAMILY PROTEIN (AFU_ORTHOLOGUE AFUA_3G09210)"/>
    <property type="match status" value="1"/>
</dbReference>
<keyword evidence="3" id="KW-0378">Hydrolase</keyword>
<keyword evidence="4" id="KW-1185">Reference proteome</keyword>
<feature type="chain" id="PRO_5045486758" evidence="1">
    <location>
        <begin position="19"/>
        <end position="341"/>
    </location>
</feature>
<reference evidence="3 4" key="1">
    <citation type="journal article" date="2015" name="Int. J. Syst. Evol. Microbiol.">
        <title>Carboxylicivirga linearis sp. nov., isolated from a sea cucumber culture pond.</title>
        <authorList>
            <person name="Wang F.Q."/>
            <person name="Zhou Y.X."/>
            <person name="Lin X.Z."/>
            <person name="Chen G.J."/>
            <person name="Du Z.J."/>
        </authorList>
    </citation>
    <scope>NUCLEOTIDE SEQUENCE [LARGE SCALE GENOMIC DNA]</scope>
    <source>
        <strain evidence="3 4">FB218</strain>
    </source>
</reference>
<protein>
    <submittedName>
        <fullName evidence="3">Endonuclease</fullName>
    </submittedName>
</protein>
<organism evidence="3 4">
    <name type="scientific">Carboxylicivirga linearis</name>
    <dbReference type="NCBI Taxonomy" id="1628157"/>
    <lineage>
        <taxon>Bacteria</taxon>
        <taxon>Pseudomonadati</taxon>
        <taxon>Bacteroidota</taxon>
        <taxon>Bacteroidia</taxon>
        <taxon>Marinilabiliales</taxon>
        <taxon>Marinilabiliaceae</taxon>
        <taxon>Carboxylicivirga</taxon>
    </lineage>
</organism>
<keyword evidence="3" id="KW-0540">Nuclease</keyword>
<name>A0ABS5JYF2_9BACT</name>
<dbReference type="InterPro" id="IPR036691">
    <property type="entry name" value="Endo/exonu/phosph_ase_sf"/>
</dbReference>